<gene>
    <name evidence="5" type="ORF">BC742_1810</name>
</gene>
<accession>A0A495VR43</accession>
<dbReference type="GO" id="GO:0009317">
    <property type="term" value="C:acetyl-CoA carboxylase complex"/>
    <property type="evidence" value="ECO:0007669"/>
    <property type="project" value="UniProtKB-ARBA"/>
</dbReference>
<dbReference type="PROSITE" id="PS50989">
    <property type="entry name" value="COA_CT_CTER"/>
    <property type="match status" value="1"/>
</dbReference>
<dbReference type="Proteomes" id="UP000269493">
    <property type="component" value="Unassembled WGS sequence"/>
</dbReference>
<dbReference type="SUPFAM" id="SSF52096">
    <property type="entry name" value="ClpP/crotonase"/>
    <property type="match status" value="2"/>
</dbReference>
<organism evidence="5 6">
    <name type="scientific">Coprobacter fastidiosus NSB1 = JCM 33896</name>
    <dbReference type="NCBI Taxonomy" id="1349822"/>
    <lineage>
        <taxon>Bacteria</taxon>
        <taxon>Pseudomonadati</taxon>
        <taxon>Bacteroidota</taxon>
        <taxon>Bacteroidia</taxon>
        <taxon>Bacteroidales</taxon>
        <taxon>Barnesiellaceae</taxon>
        <taxon>Coprobacter</taxon>
    </lineage>
</organism>
<dbReference type="InterPro" id="IPR051047">
    <property type="entry name" value="AccD/PCCB"/>
</dbReference>
<evidence type="ECO:0000313" key="5">
    <source>
        <dbReference type="EMBL" id="RKT50855.1"/>
    </source>
</evidence>
<dbReference type="PROSITE" id="PS50980">
    <property type="entry name" value="COA_CT_NTER"/>
    <property type="match status" value="1"/>
</dbReference>
<dbReference type="GO" id="GO:0003989">
    <property type="term" value="F:acetyl-CoA carboxylase activity"/>
    <property type="evidence" value="ECO:0007669"/>
    <property type="project" value="UniProtKB-ARBA"/>
</dbReference>
<dbReference type="InterPro" id="IPR011762">
    <property type="entry name" value="COA_CT_N"/>
</dbReference>
<evidence type="ECO:0000256" key="2">
    <source>
        <dbReference type="ARBA" id="ARBA00074538"/>
    </source>
</evidence>
<proteinExistence type="inferred from homology"/>
<feature type="domain" description="CoA carboxyltransferase C-terminal" evidence="4">
    <location>
        <begin position="264"/>
        <end position="507"/>
    </location>
</feature>
<comment type="caution">
    <text evidence="5">The sequence shown here is derived from an EMBL/GenBank/DDBJ whole genome shotgun (WGS) entry which is preliminary data.</text>
</comment>
<comment type="similarity">
    <text evidence="1">Belongs to the AccD/PCCB family.</text>
</comment>
<evidence type="ECO:0000313" key="6">
    <source>
        <dbReference type="Proteomes" id="UP000269493"/>
    </source>
</evidence>
<dbReference type="GO" id="GO:0004658">
    <property type="term" value="F:propionyl-CoA carboxylase activity"/>
    <property type="evidence" value="ECO:0007669"/>
    <property type="project" value="UniProtKB-ARBA"/>
</dbReference>
<evidence type="ECO:0000256" key="1">
    <source>
        <dbReference type="ARBA" id="ARBA00006102"/>
    </source>
</evidence>
<dbReference type="OrthoDB" id="9803706at2"/>
<feature type="domain" description="CoA carboxyltransferase N-terminal" evidence="3">
    <location>
        <begin position="4"/>
        <end position="260"/>
    </location>
</feature>
<dbReference type="InterPro" id="IPR011763">
    <property type="entry name" value="COA_CT_C"/>
</dbReference>
<evidence type="ECO:0000259" key="4">
    <source>
        <dbReference type="PROSITE" id="PS50989"/>
    </source>
</evidence>
<dbReference type="FunFam" id="3.90.226.10:FF:000017">
    <property type="entry name" value="Propionyl-CoA carboxylase subunit beta 5"/>
    <property type="match status" value="1"/>
</dbReference>
<reference evidence="5 6" key="1">
    <citation type="submission" date="2018-10" db="EMBL/GenBank/DDBJ databases">
        <title>Genomic Encyclopedia of Archaeal and Bacterial Type Strains, Phase II (KMG-II): from individual species to whole genera.</title>
        <authorList>
            <person name="Goeker M."/>
        </authorList>
    </citation>
    <scope>NUCLEOTIDE SEQUENCE [LARGE SCALE GENOMIC DNA]</scope>
    <source>
        <strain evidence="5 6">NSB1</strain>
    </source>
</reference>
<dbReference type="FunFam" id="3.90.226.10:FF:000016">
    <property type="entry name" value="Propionyl-CoA carboxylase, beta subunit"/>
    <property type="match status" value="1"/>
</dbReference>
<dbReference type="PANTHER" id="PTHR43842:SF2">
    <property type="entry name" value="PROPIONYL-COA CARBOXYLASE BETA CHAIN, MITOCHONDRIAL"/>
    <property type="match status" value="1"/>
</dbReference>
<dbReference type="InterPro" id="IPR034733">
    <property type="entry name" value="AcCoA_carboxyl_beta"/>
</dbReference>
<dbReference type="PANTHER" id="PTHR43842">
    <property type="entry name" value="PROPIONYL-COA CARBOXYLASE BETA CHAIN"/>
    <property type="match status" value="1"/>
</dbReference>
<keyword evidence="5" id="KW-0808">Transferase</keyword>
<dbReference type="EMBL" id="RBXN01000006">
    <property type="protein sequence ID" value="RKT50855.1"/>
    <property type="molecule type" value="Genomic_DNA"/>
</dbReference>
<dbReference type="GeneID" id="92929688"/>
<dbReference type="GO" id="GO:0016740">
    <property type="term" value="F:transferase activity"/>
    <property type="evidence" value="ECO:0007669"/>
    <property type="project" value="UniProtKB-KW"/>
</dbReference>
<evidence type="ECO:0000259" key="3">
    <source>
        <dbReference type="PROSITE" id="PS50980"/>
    </source>
</evidence>
<dbReference type="InterPro" id="IPR029045">
    <property type="entry name" value="ClpP/crotonase-like_dom_sf"/>
</dbReference>
<keyword evidence="6" id="KW-1185">Reference proteome</keyword>
<name>A0A495VR43_9BACT</name>
<dbReference type="Pfam" id="PF01039">
    <property type="entry name" value="Carboxyl_trans"/>
    <property type="match status" value="1"/>
</dbReference>
<sequence length="517" mass="56398">MSNQLEKVKELIALREQARLGGGERRIESQHKKGKYTARERISMLLDEGSFEEIDMFVRHRSVNFGIDKESYLGDGVVTGTGTIAGRLVYVFAQDFTVFGGSLSETFAMKICKIMDQAMKMGAPVIGINDSGGARIQEGVNALAGYAEIFQRNILASGVIPQISGIFGPCAGGSVYSPALTDFNIMTRGTSYMFLTGPKVVKTVTGEDVTQEQLGGASVHATKSGVAHFAVDTEEDGLKLIRHLMSFLPQNNMEEPPLVDCEDPIDRLEDSLNDIIPDEPNRAYDMYEVIGAIIDNGEFLEVHKDYAQNIIVGFARFNGQSVGIIANQPNKMAGVLDINASRKAARFVRFCDAFNIPLVTLVDVPGFLPGTGQEYGGVILHGAKLLYAYGEATVPKVTVTLRKSYGGAYCVMSSKHLRGDVNYAWPTAEIAVMGPSGAVEVIFAKEVAASENPAATAAEKEAEYKKVFANPYNAARYGYIDDVIEPRNTRFRIIRALQQLQTKKLTNPAKKHDNLPL</sequence>
<dbReference type="RefSeq" id="WP_022601414.1">
    <property type="nucleotide sequence ID" value="NZ_KI440802.1"/>
</dbReference>
<dbReference type="Gene3D" id="3.90.226.10">
    <property type="entry name" value="2-enoyl-CoA Hydratase, Chain A, domain 1"/>
    <property type="match status" value="2"/>
</dbReference>
<protein>
    <recommendedName>
        <fullName evidence="2">Propionyl-CoA carboxylase beta chain</fullName>
    </recommendedName>
</protein>
<dbReference type="GO" id="GO:0015977">
    <property type="term" value="P:carbon fixation"/>
    <property type="evidence" value="ECO:0007669"/>
    <property type="project" value="UniProtKB-ARBA"/>
</dbReference>
<dbReference type="AlphaFoldDB" id="A0A495VR43"/>